<dbReference type="Proteomes" id="UP000234639">
    <property type="component" value="Unassembled WGS sequence"/>
</dbReference>
<accession>A0A2I1NAK3</accession>
<protein>
    <submittedName>
        <fullName evidence="2">Trehalose-6-phosphate synthase</fullName>
    </submittedName>
</protein>
<dbReference type="InterPro" id="IPR007418">
    <property type="entry name" value="DUF474"/>
</dbReference>
<reference evidence="2 3" key="1">
    <citation type="submission" date="2017-12" db="EMBL/GenBank/DDBJ databases">
        <title>Phylogenetic diversity of female urinary microbiome.</title>
        <authorList>
            <person name="Thomas-White K."/>
            <person name="Wolfe A.J."/>
        </authorList>
    </citation>
    <scope>NUCLEOTIDE SEQUENCE [LARGE SCALE GENOMIC DNA]</scope>
    <source>
        <strain evidence="2 3">UMB0112</strain>
    </source>
</reference>
<gene>
    <name evidence="2" type="ORF">CYJ41_03390</name>
</gene>
<organism evidence="2 3">
    <name type="scientific">Campylobacter ureolyticus</name>
    <dbReference type="NCBI Taxonomy" id="827"/>
    <lineage>
        <taxon>Bacteria</taxon>
        <taxon>Pseudomonadati</taxon>
        <taxon>Campylobacterota</taxon>
        <taxon>Epsilonproteobacteria</taxon>
        <taxon>Campylobacterales</taxon>
        <taxon>Campylobacteraceae</taxon>
        <taxon>Campylobacter</taxon>
    </lineage>
</organism>
<feature type="transmembrane region" description="Helical" evidence="1">
    <location>
        <begin position="86"/>
        <end position="112"/>
    </location>
</feature>
<name>A0A2I1NAK3_9BACT</name>
<feature type="transmembrane region" description="Helical" evidence="1">
    <location>
        <begin position="6"/>
        <end position="30"/>
    </location>
</feature>
<dbReference type="EMBL" id="PKHU01000003">
    <property type="protein sequence ID" value="PKZ29413.1"/>
    <property type="molecule type" value="Genomic_DNA"/>
</dbReference>
<evidence type="ECO:0000256" key="1">
    <source>
        <dbReference type="SAM" id="Phobius"/>
    </source>
</evidence>
<dbReference type="RefSeq" id="WP_101636999.1">
    <property type="nucleotide sequence ID" value="NZ_PKHU01000003.1"/>
</dbReference>
<dbReference type="AlphaFoldDB" id="A0A2I1NAK3"/>
<evidence type="ECO:0000313" key="2">
    <source>
        <dbReference type="EMBL" id="PKZ29413.1"/>
    </source>
</evidence>
<evidence type="ECO:0000313" key="3">
    <source>
        <dbReference type="Proteomes" id="UP000234639"/>
    </source>
</evidence>
<keyword evidence="1" id="KW-1133">Transmembrane helix</keyword>
<comment type="caution">
    <text evidence="2">The sequence shown here is derived from an EMBL/GenBank/DDBJ whole genome shotgun (WGS) entry which is preliminary data.</text>
</comment>
<keyword evidence="1" id="KW-0472">Membrane</keyword>
<sequence length="143" mass="16377">MYFFILFLHLLCAIFFIGYVFFDVIIYPFSKKSVDEKTYKSVKKAYTKGSGVIFGVIFLLLLISGIWLGGHYIGISKGFFNSNLQIFLSLKILTIIFMCAITFISVYFVAILKKPDPFGKFSHLIALVLCIIIVFFAKAMWHL</sequence>
<feature type="transmembrane region" description="Helical" evidence="1">
    <location>
        <begin position="124"/>
        <end position="141"/>
    </location>
</feature>
<dbReference type="PIRSF" id="PIRSF015875">
    <property type="entry name" value="UCP015875"/>
    <property type="match status" value="1"/>
</dbReference>
<keyword evidence="1" id="KW-0812">Transmembrane</keyword>
<proteinExistence type="predicted"/>
<feature type="transmembrane region" description="Helical" evidence="1">
    <location>
        <begin position="51"/>
        <end position="74"/>
    </location>
</feature>